<organism evidence="2 3">
    <name type="scientific">Agromyces luteolus</name>
    <dbReference type="NCBI Taxonomy" id="88373"/>
    <lineage>
        <taxon>Bacteria</taxon>
        <taxon>Bacillati</taxon>
        <taxon>Actinomycetota</taxon>
        <taxon>Actinomycetes</taxon>
        <taxon>Micrococcales</taxon>
        <taxon>Microbacteriaceae</taxon>
        <taxon>Agromyces</taxon>
    </lineage>
</organism>
<keyword evidence="3" id="KW-1185">Reference proteome</keyword>
<dbReference type="AlphaFoldDB" id="A0A7C9LF63"/>
<comment type="caution">
    <text evidence="2">The sequence shown here is derived from an EMBL/GenBank/DDBJ whole genome shotgun (WGS) entry which is preliminary data.</text>
</comment>
<feature type="domain" description="Amine oxidase" evidence="1">
    <location>
        <begin position="16"/>
        <end position="427"/>
    </location>
</feature>
<dbReference type="Gene3D" id="3.50.50.60">
    <property type="entry name" value="FAD/NAD(P)-binding domain"/>
    <property type="match status" value="2"/>
</dbReference>
<dbReference type="RefSeq" id="WP_166548346.1">
    <property type="nucleotide sequence ID" value="NZ_BAAAIA010000009.1"/>
</dbReference>
<gene>
    <name evidence="2" type="ORF">GLX25_02130</name>
</gene>
<dbReference type="Pfam" id="PF01593">
    <property type="entry name" value="Amino_oxidase"/>
    <property type="match status" value="1"/>
</dbReference>
<evidence type="ECO:0000313" key="2">
    <source>
        <dbReference type="EMBL" id="MUN05915.1"/>
    </source>
</evidence>
<dbReference type="InterPro" id="IPR002937">
    <property type="entry name" value="Amino_oxidase"/>
</dbReference>
<dbReference type="GO" id="GO:0016491">
    <property type="term" value="F:oxidoreductase activity"/>
    <property type="evidence" value="ECO:0007669"/>
    <property type="project" value="InterPro"/>
</dbReference>
<dbReference type="EMBL" id="WODA01000002">
    <property type="protein sequence ID" value="MUN05915.1"/>
    <property type="molecule type" value="Genomic_DNA"/>
</dbReference>
<sequence length="440" mass="45958">MEASDETDVVIVGAGLAGLRCAARVASSGLGVTVLEAADAVGGRQRTDEVDGFRLDRGFQVLNPAYPAVHRWVDIEALDLRRFPVGVEVRRDGRADVAVLAHPLRHPGLLPATLRSGLAAPRDLAALTRWLAPAIARPRSVIAGPDRTLAEAWDRVGLRGPLRTEVLEPFLAGVLADDRGETSDAFARLLVRMFALGRPGLPAAGIGALPAQLADVARAAGARVRTGAEVVRVRSGGAATGRGRRIRVEFASGGVVEASAVVVAVGPEAVTRLADVPAPPTRGLQTWWFATAEAPTTSAMLAVDGRRAGPVVNAVVLSHTVPDSAPPGMHLVAATNLLPAAARSDPAAAPAETDVRRQLGEIWATDASRWTLLRRDDLHDALPAQLPPLSTRRPARLGDGRYVGGDHRDTASIQGALVSGDRVGRAVVRDLLGAHGDTGS</sequence>
<dbReference type="PRINTS" id="PR00411">
    <property type="entry name" value="PNDRDTASEI"/>
</dbReference>
<protein>
    <submittedName>
        <fullName evidence="2">NAD(P)-binding protein</fullName>
    </submittedName>
</protein>
<dbReference type="PANTHER" id="PTHR42841">
    <property type="entry name" value="AMINE OXIDASE"/>
    <property type="match status" value="1"/>
</dbReference>
<accession>A0A7C9LF63</accession>
<reference evidence="2 3" key="1">
    <citation type="submission" date="2019-11" db="EMBL/GenBank/DDBJ databases">
        <title>Agromyces kandeliae sp. nov., isolated from mangrove soil.</title>
        <authorList>
            <person name="Wang R."/>
        </authorList>
    </citation>
    <scope>NUCLEOTIDE SEQUENCE [LARGE SCALE GENOMIC DNA]</scope>
    <source>
        <strain evidence="2 3">JCM 11431</strain>
    </source>
</reference>
<dbReference type="InterPro" id="IPR036188">
    <property type="entry name" value="FAD/NAD-bd_sf"/>
</dbReference>
<dbReference type="Proteomes" id="UP000480122">
    <property type="component" value="Unassembled WGS sequence"/>
</dbReference>
<proteinExistence type="predicted"/>
<evidence type="ECO:0000313" key="3">
    <source>
        <dbReference type="Proteomes" id="UP000480122"/>
    </source>
</evidence>
<name>A0A7C9LF63_9MICO</name>
<evidence type="ECO:0000259" key="1">
    <source>
        <dbReference type="Pfam" id="PF01593"/>
    </source>
</evidence>
<dbReference type="SUPFAM" id="SSF51905">
    <property type="entry name" value="FAD/NAD(P)-binding domain"/>
    <property type="match status" value="1"/>
</dbReference>